<accession>A0AAV8YBA7</accession>
<sequence>MMKVLGFFALVGLMSWYSVGLVNGQLPCVPLSVVNLTMSLDALVTWDPNPDQNCSTSHYLIYVDSDAGRHFIYAVTRTTLNVSYLPVCDNYVFTVCISGCISSPDGESETIKNRYPGRDLNNAHRDVNLTVALLQVSQEENDDVYLEWSMDDDWLKCADRFRVIINDEEIDHIQDIYTFNTSIVIPSLAPCTTYEFGVVAIYNWVTEGPVTVVRHTIPEGVQSPPTLAGVELAAREVTLSWQLDSYARNKCPVSSAFVNIANNYNTTVSILDQTDRQPINITLSSLVPNSLYIVNTTVINSAGSSSAVLIAVQTTSN</sequence>
<dbReference type="EMBL" id="JAPWTK010000131">
    <property type="protein sequence ID" value="KAJ8948726.1"/>
    <property type="molecule type" value="Genomic_DNA"/>
</dbReference>
<evidence type="ECO:0000256" key="1">
    <source>
        <dbReference type="ARBA" id="ARBA00022737"/>
    </source>
</evidence>
<dbReference type="SMART" id="SM00060">
    <property type="entry name" value="FN3"/>
    <property type="match status" value="2"/>
</dbReference>
<dbReference type="InterPro" id="IPR003961">
    <property type="entry name" value="FN3_dom"/>
</dbReference>
<dbReference type="PANTHER" id="PTHR46708">
    <property type="entry name" value="TENASCIN"/>
    <property type="match status" value="1"/>
</dbReference>
<organism evidence="4 5">
    <name type="scientific">Aromia moschata</name>
    <dbReference type="NCBI Taxonomy" id="1265417"/>
    <lineage>
        <taxon>Eukaryota</taxon>
        <taxon>Metazoa</taxon>
        <taxon>Ecdysozoa</taxon>
        <taxon>Arthropoda</taxon>
        <taxon>Hexapoda</taxon>
        <taxon>Insecta</taxon>
        <taxon>Pterygota</taxon>
        <taxon>Neoptera</taxon>
        <taxon>Endopterygota</taxon>
        <taxon>Coleoptera</taxon>
        <taxon>Polyphaga</taxon>
        <taxon>Cucujiformia</taxon>
        <taxon>Chrysomeloidea</taxon>
        <taxon>Cerambycidae</taxon>
        <taxon>Cerambycinae</taxon>
        <taxon>Callichromatini</taxon>
        <taxon>Aromia</taxon>
    </lineage>
</organism>
<evidence type="ECO:0000313" key="5">
    <source>
        <dbReference type="Proteomes" id="UP001162162"/>
    </source>
</evidence>
<comment type="caution">
    <text evidence="4">The sequence shown here is derived from an EMBL/GenBank/DDBJ whole genome shotgun (WGS) entry which is preliminary data.</text>
</comment>
<feature type="domain" description="Fibronectin type-III" evidence="3">
    <location>
        <begin position="130"/>
        <end position="220"/>
    </location>
</feature>
<dbReference type="PROSITE" id="PS50853">
    <property type="entry name" value="FN3"/>
    <property type="match status" value="3"/>
</dbReference>
<evidence type="ECO:0000256" key="2">
    <source>
        <dbReference type="SAM" id="SignalP"/>
    </source>
</evidence>
<dbReference type="SUPFAM" id="SSF49265">
    <property type="entry name" value="Fibronectin type III"/>
    <property type="match status" value="2"/>
</dbReference>
<evidence type="ECO:0000313" key="4">
    <source>
        <dbReference type="EMBL" id="KAJ8948726.1"/>
    </source>
</evidence>
<dbReference type="PANTHER" id="PTHR46708:SF11">
    <property type="entry name" value="RECEPTOR-TYPE TYROSINE-PROTEIN PHOSPHATASE ETA-LIKE"/>
    <property type="match status" value="1"/>
</dbReference>
<feature type="domain" description="Fibronectin type-III" evidence="3">
    <location>
        <begin position="221"/>
        <end position="317"/>
    </location>
</feature>
<dbReference type="InterPro" id="IPR050991">
    <property type="entry name" value="ECM_Regulatory_Proteins"/>
</dbReference>
<feature type="chain" id="PRO_5043675936" description="Fibronectin type-III domain-containing protein" evidence="2">
    <location>
        <begin position="25"/>
        <end position="317"/>
    </location>
</feature>
<name>A0AAV8YBA7_9CUCU</name>
<feature type="domain" description="Fibronectin type-III" evidence="3">
    <location>
        <begin position="27"/>
        <end position="117"/>
    </location>
</feature>
<dbReference type="Gene3D" id="2.60.40.10">
    <property type="entry name" value="Immunoglobulins"/>
    <property type="match status" value="1"/>
</dbReference>
<feature type="signal peptide" evidence="2">
    <location>
        <begin position="1"/>
        <end position="24"/>
    </location>
</feature>
<dbReference type="InterPro" id="IPR013783">
    <property type="entry name" value="Ig-like_fold"/>
</dbReference>
<keyword evidence="5" id="KW-1185">Reference proteome</keyword>
<dbReference type="InterPro" id="IPR036116">
    <property type="entry name" value="FN3_sf"/>
</dbReference>
<reference evidence="4" key="1">
    <citation type="journal article" date="2023" name="Insect Mol. Biol.">
        <title>Genome sequencing provides insights into the evolution of gene families encoding plant cell wall-degrading enzymes in longhorned beetles.</title>
        <authorList>
            <person name="Shin N.R."/>
            <person name="Okamura Y."/>
            <person name="Kirsch R."/>
            <person name="Pauchet Y."/>
        </authorList>
    </citation>
    <scope>NUCLEOTIDE SEQUENCE</scope>
    <source>
        <strain evidence="4">AMC_N1</strain>
    </source>
</reference>
<gene>
    <name evidence="4" type="ORF">NQ318_017894</name>
</gene>
<proteinExistence type="predicted"/>
<dbReference type="AlphaFoldDB" id="A0AAV8YBA7"/>
<keyword evidence="2" id="KW-0732">Signal</keyword>
<protein>
    <recommendedName>
        <fullName evidence="3">Fibronectin type-III domain-containing protein</fullName>
    </recommendedName>
</protein>
<keyword evidence="1" id="KW-0677">Repeat</keyword>
<dbReference type="Proteomes" id="UP001162162">
    <property type="component" value="Unassembled WGS sequence"/>
</dbReference>
<evidence type="ECO:0000259" key="3">
    <source>
        <dbReference type="PROSITE" id="PS50853"/>
    </source>
</evidence>